<dbReference type="OMA" id="GHESFYQ"/>
<keyword evidence="1" id="KW-0472">Membrane</keyword>
<reference evidence="2" key="2">
    <citation type="submission" date="2021-03" db="UniProtKB">
        <authorList>
            <consortium name="EnsemblPlants"/>
        </authorList>
    </citation>
    <scope>IDENTIFICATION</scope>
</reference>
<dbReference type="PANTHER" id="PTHR31170">
    <property type="entry name" value="BNAC04G53230D PROTEIN"/>
    <property type="match status" value="1"/>
</dbReference>
<feature type="transmembrane region" description="Helical" evidence="1">
    <location>
        <begin position="398"/>
        <end position="423"/>
    </location>
</feature>
<organism evidence="2 3">
    <name type="scientific">Chenopodium quinoa</name>
    <name type="common">Quinoa</name>
    <dbReference type="NCBI Taxonomy" id="63459"/>
    <lineage>
        <taxon>Eukaryota</taxon>
        <taxon>Viridiplantae</taxon>
        <taxon>Streptophyta</taxon>
        <taxon>Embryophyta</taxon>
        <taxon>Tracheophyta</taxon>
        <taxon>Spermatophyta</taxon>
        <taxon>Magnoliopsida</taxon>
        <taxon>eudicotyledons</taxon>
        <taxon>Gunneridae</taxon>
        <taxon>Pentapetalae</taxon>
        <taxon>Caryophyllales</taxon>
        <taxon>Chenopodiaceae</taxon>
        <taxon>Chenopodioideae</taxon>
        <taxon>Atripliceae</taxon>
        <taxon>Chenopodium</taxon>
    </lineage>
</organism>
<proteinExistence type="predicted"/>
<reference evidence="2" key="1">
    <citation type="journal article" date="2017" name="Nature">
        <title>The genome of Chenopodium quinoa.</title>
        <authorList>
            <person name="Jarvis D.E."/>
            <person name="Ho Y.S."/>
            <person name="Lightfoot D.J."/>
            <person name="Schmoeckel S.M."/>
            <person name="Li B."/>
            <person name="Borm T.J.A."/>
            <person name="Ohyanagi H."/>
            <person name="Mineta K."/>
            <person name="Michell C.T."/>
            <person name="Saber N."/>
            <person name="Kharbatia N.M."/>
            <person name="Rupper R.R."/>
            <person name="Sharp A.R."/>
            <person name="Dally N."/>
            <person name="Boughton B.A."/>
            <person name="Woo Y.H."/>
            <person name="Gao G."/>
            <person name="Schijlen E.G.W.M."/>
            <person name="Guo X."/>
            <person name="Momin A.A."/>
            <person name="Negrao S."/>
            <person name="Al-Babili S."/>
            <person name="Gehring C."/>
            <person name="Roessner U."/>
            <person name="Jung C."/>
            <person name="Murphy K."/>
            <person name="Arold S.T."/>
            <person name="Gojobori T."/>
            <person name="van der Linden C.G."/>
            <person name="van Loo E.N."/>
            <person name="Jellen E.N."/>
            <person name="Maughan P.J."/>
            <person name="Tester M."/>
        </authorList>
    </citation>
    <scope>NUCLEOTIDE SEQUENCE [LARGE SCALE GENOMIC DNA]</scope>
    <source>
        <strain evidence="2">cv. PI 614886</strain>
    </source>
</reference>
<dbReference type="Proteomes" id="UP000596660">
    <property type="component" value="Unplaced"/>
</dbReference>
<accession>A0A803L924</accession>
<sequence length="424" mass="49220">MNYKMRSSYLNVCFKKCCIYKVHEFILKGHESFYQPSMMSIGPVYYKDTKLESMQELKWIFLDCFLQHPDNACRSLNTYIDYVRTRGREIRSSYQHQSRLSSDEFVEMIVLDAAFMIYLFFMSINRPSFKLPFMGNNLAAQLNYSIMDLFRLENQIPYFVLKGIYDIAFGNVYQPNTLIIAILSLISKIGVGIPGNTMSCCLTSSTPLHNQPNTNNRRSTDPSSVFCQHQQRHIKIESDDDSIGRLWYTAKQLIDAGVTFVEGESNNPLEVTFTKGKLTISKLKILDSTETNLRNLVYFEQCHYDVDTYIIDYIIFLDELIDTVEDVQVLVRSNILSNRLGSDDDVVKLFNNIGKNVLFDSSRYRNYSDVCRDVNRYASSRQNKYMAILRSKYFNHPWATLSVIAAFFLFVLTLLQTTAAYIYK</sequence>
<evidence type="ECO:0000313" key="2">
    <source>
        <dbReference type="EnsemblPlants" id="AUR62008363-RA:cds"/>
    </source>
</evidence>
<keyword evidence="1" id="KW-1133">Transmembrane helix</keyword>
<dbReference type="AlphaFoldDB" id="A0A803L924"/>
<keyword evidence="3" id="KW-1185">Reference proteome</keyword>
<dbReference type="Gramene" id="AUR62008363-RA">
    <property type="protein sequence ID" value="AUR62008363-RA:cds"/>
    <property type="gene ID" value="AUR62008363"/>
</dbReference>
<dbReference type="PANTHER" id="PTHR31170:SF25">
    <property type="entry name" value="BNAA09G04570D PROTEIN"/>
    <property type="match status" value="1"/>
</dbReference>
<protein>
    <submittedName>
        <fullName evidence="2">Uncharacterized protein</fullName>
    </submittedName>
</protein>
<dbReference type="InterPro" id="IPR004158">
    <property type="entry name" value="DUF247_pln"/>
</dbReference>
<name>A0A803L924_CHEQI</name>
<dbReference type="EnsemblPlants" id="AUR62008363-RA">
    <property type="protein sequence ID" value="AUR62008363-RA:cds"/>
    <property type="gene ID" value="AUR62008363"/>
</dbReference>
<evidence type="ECO:0000256" key="1">
    <source>
        <dbReference type="SAM" id="Phobius"/>
    </source>
</evidence>
<evidence type="ECO:0000313" key="3">
    <source>
        <dbReference type="Proteomes" id="UP000596660"/>
    </source>
</evidence>
<feature type="transmembrane region" description="Helical" evidence="1">
    <location>
        <begin position="105"/>
        <end position="124"/>
    </location>
</feature>
<keyword evidence="1" id="KW-0812">Transmembrane</keyword>
<dbReference type="Pfam" id="PF03140">
    <property type="entry name" value="DUF247"/>
    <property type="match status" value="1"/>
</dbReference>